<name>A0ACD6A6S9_AVESA</name>
<reference evidence="1" key="2">
    <citation type="submission" date="2025-09" db="UniProtKB">
        <authorList>
            <consortium name="EnsemblPlants"/>
        </authorList>
    </citation>
    <scope>IDENTIFICATION</scope>
</reference>
<keyword evidence="2" id="KW-1185">Reference proteome</keyword>
<proteinExistence type="predicted"/>
<reference evidence="1" key="1">
    <citation type="submission" date="2021-05" db="EMBL/GenBank/DDBJ databases">
        <authorList>
            <person name="Scholz U."/>
            <person name="Mascher M."/>
            <person name="Fiebig A."/>
        </authorList>
    </citation>
    <scope>NUCLEOTIDE SEQUENCE [LARGE SCALE GENOMIC DNA]</scope>
</reference>
<evidence type="ECO:0000313" key="2">
    <source>
        <dbReference type="Proteomes" id="UP001732700"/>
    </source>
</evidence>
<dbReference type="Proteomes" id="UP001732700">
    <property type="component" value="Chromosome 7C"/>
</dbReference>
<protein>
    <submittedName>
        <fullName evidence="1">Uncharacterized protein</fullName>
    </submittedName>
</protein>
<organism evidence="1 2">
    <name type="scientific">Avena sativa</name>
    <name type="common">Oat</name>
    <dbReference type="NCBI Taxonomy" id="4498"/>
    <lineage>
        <taxon>Eukaryota</taxon>
        <taxon>Viridiplantae</taxon>
        <taxon>Streptophyta</taxon>
        <taxon>Embryophyta</taxon>
        <taxon>Tracheophyta</taxon>
        <taxon>Spermatophyta</taxon>
        <taxon>Magnoliopsida</taxon>
        <taxon>Liliopsida</taxon>
        <taxon>Poales</taxon>
        <taxon>Poaceae</taxon>
        <taxon>BOP clade</taxon>
        <taxon>Pooideae</taxon>
        <taxon>Poodae</taxon>
        <taxon>Poeae</taxon>
        <taxon>Poeae Chloroplast Group 1 (Aveneae type)</taxon>
        <taxon>Aveninae</taxon>
        <taxon>Avena</taxon>
    </lineage>
</organism>
<accession>A0ACD6A6S9</accession>
<evidence type="ECO:0000313" key="1">
    <source>
        <dbReference type="EnsemblPlants" id="AVESA.00010b.r2.7CG0698310.1.CDS"/>
    </source>
</evidence>
<dbReference type="EnsemblPlants" id="AVESA.00010b.r2.7CG0698310.1">
    <property type="protein sequence ID" value="AVESA.00010b.r2.7CG0698310.1.CDS"/>
    <property type="gene ID" value="AVESA.00010b.r2.7CG0698310"/>
</dbReference>
<sequence>MTGVGPQLQHKEPIDGPDPPAPRAALAAAGTKDSRASDRHAGLSAAAVAATVTSVRRMLRRRTATEAAAAEEVVETTQIMTTEVVMLDFFVGTVPRIASEDDIRHLFEEHGDVLEVALIRNRKTGGQEECYFVKYATSEEAERAIRAFHNQHTIPGATGPLQVRYVNSKKKLLETIERRLFVASLNKQATTKEIEEVLSYFIEVFLVERILCCGELLIYLCLHYERLHEAEPSLSSKEPALAAMNSLSGTYIMKGCEQPLVVRFADLKRPRPEESRPTANLAEPRGRHMPPNTWHPSSASSVTPQQFNNFGSDNPMGLMGGTVTSAADNGAFRPQMFHWNGQTAVPTPSHMGINLSSLQGYLGGQQMTPLQKPSGPPHNFPVQLQNQQGQHYLGPGSFGQNAPSMQLPGQLPVSQPLTQQNASAGTLQAPSTVQSNPMQPVPGQQQLPSNVTQQMLQ</sequence>